<gene>
    <name evidence="1" type="ORF">ILUMI_00279</name>
</gene>
<dbReference type="OrthoDB" id="6629375at2759"/>
<dbReference type="InterPro" id="IPR012337">
    <property type="entry name" value="RNaseH-like_sf"/>
</dbReference>
<evidence type="ECO:0000313" key="1">
    <source>
        <dbReference type="EMBL" id="KAF2905904.1"/>
    </source>
</evidence>
<dbReference type="Proteomes" id="UP000801492">
    <property type="component" value="Unassembled WGS sequence"/>
</dbReference>
<dbReference type="SUPFAM" id="SSF53098">
    <property type="entry name" value="Ribonuclease H-like"/>
    <property type="match status" value="1"/>
</dbReference>
<evidence type="ECO:0000313" key="2">
    <source>
        <dbReference type="Proteomes" id="UP000801492"/>
    </source>
</evidence>
<proteinExistence type="predicted"/>
<feature type="non-terminal residue" evidence="1">
    <location>
        <position position="1"/>
    </location>
</feature>
<dbReference type="AlphaFoldDB" id="A0A8K0DHK3"/>
<reference evidence="1" key="1">
    <citation type="submission" date="2019-08" db="EMBL/GenBank/DDBJ databases">
        <title>The genome of the North American firefly Photinus pyralis.</title>
        <authorList>
            <consortium name="Photinus pyralis genome working group"/>
            <person name="Fallon T.R."/>
            <person name="Sander Lower S.E."/>
            <person name="Weng J.-K."/>
        </authorList>
    </citation>
    <scope>NUCLEOTIDE SEQUENCE</scope>
    <source>
        <strain evidence="1">TRF0915ILg1</strain>
        <tissue evidence="1">Whole body</tissue>
    </source>
</reference>
<keyword evidence="2" id="KW-1185">Reference proteome</keyword>
<protein>
    <recommendedName>
        <fullName evidence="3">DUF659 domain-containing protein</fullName>
    </recommendedName>
</protein>
<sequence>ILWLGKIHHERVKIFYSDAAPYMKKAATALKIFYPGMLHVTCIAHALNLVCEVIRKQYEDANSLISYTKKVFIKAPTRTELYKQVNPDIPLPPEPVLTRWGTWLQAAFFYCKYFHQVKE</sequence>
<accession>A0A8K0DHK3</accession>
<name>A0A8K0DHK3_IGNLU</name>
<evidence type="ECO:0008006" key="3">
    <source>
        <dbReference type="Google" id="ProtNLM"/>
    </source>
</evidence>
<feature type="non-terminal residue" evidence="1">
    <location>
        <position position="119"/>
    </location>
</feature>
<organism evidence="1 2">
    <name type="scientific">Ignelater luminosus</name>
    <name type="common">Cucubano</name>
    <name type="synonym">Pyrophorus luminosus</name>
    <dbReference type="NCBI Taxonomy" id="2038154"/>
    <lineage>
        <taxon>Eukaryota</taxon>
        <taxon>Metazoa</taxon>
        <taxon>Ecdysozoa</taxon>
        <taxon>Arthropoda</taxon>
        <taxon>Hexapoda</taxon>
        <taxon>Insecta</taxon>
        <taxon>Pterygota</taxon>
        <taxon>Neoptera</taxon>
        <taxon>Endopterygota</taxon>
        <taxon>Coleoptera</taxon>
        <taxon>Polyphaga</taxon>
        <taxon>Elateriformia</taxon>
        <taxon>Elateroidea</taxon>
        <taxon>Elateridae</taxon>
        <taxon>Agrypninae</taxon>
        <taxon>Pyrophorini</taxon>
        <taxon>Ignelater</taxon>
    </lineage>
</organism>
<comment type="caution">
    <text evidence="1">The sequence shown here is derived from an EMBL/GenBank/DDBJ whole genome shotgun (WGS) entry which is preliminary data.</text>
</comment>
<dbReference type="EMBL" id="VTPC01000410">
    <property type="protein sequence ID" value="KAF2905904.1"/>
    <property type="molecule type" value="Genomic_DNA"/>
</dbReference>